<feature type="domain" description="Ska2 N-terminal" evidence="15">
    <location>
        <begin position="11"/>
        <end position="103"/>
    </location>
</feature>
<keyword evidence="10" id="KW-0206">Cytoskeleton</keyword>
<gene>
    <name evidence="16" type="ORF">HAND00432_LOCUS37749</name>
</gene>
<reference evidence="16" key="1">
    <citation type="submission" date="2021-01" db="EMBL/GenBank/DDBJ databases">
        <authorList>
            <person name="Corre E."/>
            <person name="Pelletier E."/>
            <person name="Niang G."/>
            <person name="Scheremetjew M."/>
            <person name="Finn R."/>
            <person name="Kale V."/>
            <person name="Holt S."/>
            <person name="Cochrane G."/>
            <person name="Meng A."/>
            <person name="Brown T."/>
            <person name="Cohen L."/>
        </authorList>
    </citation>
    <scope>NUCLEOTIDE SEQUENCE</scope>
    <source>
        <strain evidence="16">CCMP644</strain>
    </source>
</reference>
<dbReference type="Pfam" id="PF11362">
    <property type="entry name" value="DUF3161"/>
    <property type="match status" value="1"/>
</dbReference>
<dbReference type="InterPro" id="IPR042091">
    <property type="entry name" value="Ska2_N"/>
</dbReference>
<evidence type="ECO:0000256" key="6">
    <source>
        <dbReference type="ARBA" id="ARBA00022618"/>
    </source>
</evidence>
<proteinExistence type="inferred from homology"/>
<evidence type="ECO:0000313" key="16">
    <source>
        <dbReference type="EMBL" id="CAD8986736.1"/>
    </source>
</evidence>
<keyword evidence="6" id="KW-0132">Cell division</keyword>
<evidence type="ECO:0000256" key="1">
    <source>
        <dbReference type="ARBA" id="ARBA00004186"/>
    </source>
</evidence>
<dbReference type="Pfam" id="PF16740">
    <property type="entry name" value="SKA2"/>
    <property type="match status" value="1"/>
</dbReference>
<feature type="compositionally biased region" description="Basic and acidic residues" evidence="14">
    <location>
        <begin position="157"/>
        <end position="169"/>
    </location>
</feature>
<keyword evidence="7" id="KW-0493">Microtubule</keyword>
<dbReference type="Gene3D" id="6.10.250.1380">
    <property type="match status" value="1"/>
</dbReference>
<evidence type="ECO:0000256" key="9">
    <source>
        <dbReference type="ARBA" id="ARBA00022838"/>
    </source>
</evidence>
<feature type="region of interest" description="Disordered" evidence="14">
    <location>
        <begin position="156"/>
        <end position="187"/>
    </location>
</feature>
<dbReference type="InterPro" id="IPR026762">
    <property type="entry name" value="Ska2"/>
</dbReference>
<evidence type="ECO:0000256" key="12">
    <source>
        <dbReference type="ARBA" id="ARBA00023328"/>
    </source>
</evidence>
<evidence type="ECO:0000256" key="10">
    <source>
        <dbReference type="ARBA" id="ARBA00023212"/>
    </source>
</evidence>
<evidence type="ECO:0000256" key="13">
    <source>
        <dbReference type="ARBA" id="ARBA00029651"/>
    </source>
</evidence>
<dbReference type="GO" id="GO:0000278">
    <property type="term" value="P:mitotic cell cycle"/>
    <property type="evidence" value="ECO:0007669"/>
    <property type="project" value="TreeGrafter"/>
</dbReference>
<dbReference type="GO" id="GO:0007059">
    <property type="term" value="P:chromosome segregation"/>
    <property type="evidence" value="ECO:0007669"/>
    <property type="project" value="InterPro"/>
</dbReference>
<comment type="similarity">
    <text evidence="3">Belongs to the SKA2 family.</text>
</comment>
<evidence type="ECO:0000256" key="8">
    <source>
        <dbReference type="ARBA" id="ARBA00022776"/>
    </source>
</evidence>
<keyword evidence="9" id="KW-0995">Kinetochore</keyword>
<evidence type="ECO:0000256" key="3">
    <source>
        <dbReference type="ARBA" id="ARBA00010684"/>
    </source>
</evidence>
<evidence type="ECO:0000256" key="11">
    <source>
        <dbReference type="ARBA" id="ARBA00023306"/>
    </source>
</evidence>
<dbReference type="PANTHER" id="PTHR32017">
    <property type="entry name" value="SPINDLE AND KINETOCHORE-ASSOCIATED PROTEIN 2"/>
    <property type="match status" value="1"/>
</dbReference>
<keyword evidence="8" id="KW-0498">Mitosis</keyword>
<dbReference type="AlphaFoldDB" id="A0A7S1HNX1"/>
<sequence length="288" mass="32242">MNLSMQAASLELEQQFAKCTEDLDSIAKKLDADFEGSDAYKRNPLQILQRVKALQDDLPRVQEDWQRVMVAKQTIIDVARQQQVASHRALKQLNLACGLPEREELQEPFERFQDIREGWEKENASRVEEMQQEIYGHTLLAPEELDVEVLRTAAARRQTEDADDGTHEEVEGEPGVEQNDEGEGDGGEEVVVVPAHSISEAEFTSVSNIVRGRCKREECNELLDLIISKTRRTRQGAPVPLTTADLVGMGARVTGQTGGSRLATLRTLKRVTISKDAVLLNPKYLPLK</sequence>
<dbReference type="GO" id="GO:0000940">
    <property type="term" value="C:outer kinetochore"/>
    <property type="evidence" value="ECO:0007669"/>
    <property type="project" value="InterPro"/>
</dbReference>
<dbReference type="GO" id="GO:0005876">
    <property type="term" value="C:spindle microtubule"/>
    <property type="evidence" value="ECO:0007669"/>
    <property type="project" value="InterPro"/>
</dbReference>
<keyword evidence="5" id="KW-0963">Cytoplasm</keyword>
<dbReference type="EMBL" id="HBFX01062529">
    <property type="protein sequence ID" value="CAD8986736.1"/>
    <property type="molecule type" value="Transcribed_RNA"/>
</dbReference>
<evidence type="ECO:0000259" key="15">
    <source>
        <dbReference type="Pfam" id="PF16740"/>
    </source>
</evidence>
<evidence type="ECO:0000256" key="2">
    <source>
        <dbReference type="ARBA" id="ARBA00004629"/>
    </source>
</evidence>
<accession>A0A7S1HNX1</accession>
<name>A0A7S1HNX1_HEMAN</name>
<keyword evidence="12" id="KW-0137">Centromere</keyword>
<dbReference type="GO" id="GO:0008017">
    <property type="term" value="F:microtubule binding"/>
    <property type="evidence" value="ECO:0007669"/>
    <property type="project" value="InterPro"/>
</dbReference>
<dbReference type="PANTHER" id="PTHR32017:SF3">
    <property type="entry name" value="SPINDLE AND KINETOCHORE-ASSOCIATED PROTEIN 2"/>
    <property type="match status" value="1"/>
</dbReference>
<evidence type="ECO:0000256" key="7">
    <source>
        <dbReference type="ARBA" id="ARBA00022701"/>
    </source>
</evidence>
<organism evidence="16">
    <name type="scientific">Hemiselmis andersenii</name>
    <name type="common">Cryptophyte alga</name>
    <dbReference type="NCBI Taxonomy" id="464988"/>
    <lineage>
        <taxon>Eukaryota</taxon>
        <taxon>Cryptophyceae</taxon>
        <taxon>Cryptomonadales</taxon>
        <taxon>Hemiselmidaceae</taxon>
        <taxon>Hemiselmis</taxon>
    </lineage>
</organism>
<keyword evidence="4" id="KW-0158">Chromosome</keyword>
<evidence type="ECO:0000256" key="14">
    <source>
        <dbReference type="SAM" id="MobiDB-lite"/>
    </source>
</evidence>
<dbReference type="GO" id="GO:0051301">
    <property type="term" value="P:cell division"/>
    <property type="evidence" value="ECO:0007669"/>
    <property type="project" value="UniProtKB-KW"/>
</dbReference>
<evidence type="ECO:0000256" key="5">
    <source>
        <dbReference type="ARBA" id="ARBA00022490"/>
    </source>
</evidence>
<evidence type="ECO:0000256" key="4">
    <source>
        <dbReference type="ARBA" id="ARBA00022454"/>
    </source>
</evidence>
<protein>
    <recommendedName>
        <fullName evidence="13">Protein FAM33A</fullName>
    </recommendedName>
</protein>
<feature type="compositionally biased region" description="Acidic residues" evidence="14">
    <location>
        <begin position="170"/>
        <end position="187"/>
    </location>
</feature>
<keyword evidence="11" id="KW-0131">Cell cycle</keyword>
<comment type="subcellular location">
    <subcellularLocation>
        <location evidence="2">Chromosome</location>
        <location evidence="2">Centromere</location>
        <location evidence="2">Kinetochore</location>
    </subcellularLocation>
    <subcellularLocation>
        <location evidence="1">Cytoplasm</location>
        <location evidence="1">Cytoskeleton</location>
        <location evidence="1">Spindle</location>
    </subcellularLocation>
</comment>